<comment type="caution">
    <text evidence="1">The sequence shown here is derived from an EMBL/GenBank/DDBJ whole genome shotgun (WGS) entry which is preliminary data.</text>
</comment>
<evidence type="ECO:0000313" key="2">
    <source>
        <dbReference type="Proteomes" id="UP001319180"/>
    </source>
</evidence>
<evidence type="ECO:0000313" key="1">
    <source>
        <dbReference type="EMBL" id="MBT1686282.1"/>
    </source>
</evidence>
<organism evidence="1 2">
    <name type="scientific">Dawidia soli</name>
    <dbReference type="NCBI Taxonomy" id="2782352"/>
    <lineage>
        <taxon>Bacteria</taxon>
        <taxon>Pseudomonadati</taxon>
        <taxon>Bacteroidota</taxon>
        <taxon>Cytophagia</taxon>
        <taxon>Cytophagales</taxon>
        <taxon>Chryseotaleaceae</taxon>
        <taxon>Dawidia</taxon>
    </lineage>
</organism>
<protein>
    <submittedName>
        <fullName evidence="1">Uncharacterized protein</fullName>
    </submittedName>
</protein>
<accession>A0AAP2D6Z9</accession>
<reference evidence="1 2" key="1">
    <citation type="submission" date="2021-05" db="EMBL/GenBank/DDBJ databases">
        <title>A Polyphasic approach of four new species of the genus Ohtaekwangia: Ohtaekwangia histidinii sp. nov., Ohtaekwangia cretensis sp. nov., Ohtaekwangia indiensis sp. nov., Ohtaekwangia reichenbachii sp. nov. from diverse environment.</title>
        <authorList>
            <person name="Octaviana S."/>
        </authorList>
    </citation>
    <scope>NUCLEOTIDE SEQUENCE [LARGE SCALE GENOMIC DNA]</scope>
    <source>
        <strain evidence="1 2">PWU37</strain>
    </source>
</reference>
<gene>
    <name evidence="1" type="ORF">KK078_06930</name>
</gene>
<dbReference type="RefSeq" id="WP_254089522.1">
    <property type="nucleotide sequence ID" value="NZ_JAHESC010000007.1"/>
</dbReference>
<proteinExistence type="predicted"/>
<sequence length="75" mass="8636">MKGKYLKSNEIGLLQQRCYLGPFDATARSLDAGYFIQSFTKKRPKSVWYRANKEKVAELPDVARWHTLSNAQSNL</sequence>
<name>A0AAP2D6Z9_9BACT</name>
<dbReference type="EMBL" id="JAHESC010000007">
    <property type="protein sequence ID" value="MBT1686282.1"/>
    <property type="molecule type" value="Genomic_DNA"/>
</dbReference>
<dbReference type="AlphaFoldDB" id="A0AAP2D6Z9"/>
<dbReference type="Proteomes" id="UP001319180">
    <property type="component" value="Unassembled WGS sequence"/>
</dbReference>
<keyword evidence="2" id="KW-1185">Reference proteome</keyword>